<reference evidence="1" key="2">
    <citation type="journal article" date="2015" name="Fish Shellfish Immunol.">
        <title>Early steps in the European eel (Anguilla anguilla)-Vibrio vulnificus interaction in the gills: Role of the RtxA13 toxin.</title>
        <authorList>
            <person name="Callol A."/>
            <person name="Pajuelo D."/>
            <person name="Ebbesson L."/>
            <person name="Teles M."/>
            <person name="MacKenzie S."/>
            <person name="Amaro C."/>
        </authorList>
    </citation>
    <scope>NUCLEOTIDE SEQUENCE</scope>
</reference>
<dbReference type="EMBL" id="GBXM01029429">
    <property type="protein sequence ID" value="JAH79148.1"/>
    <property type="molecule type" value="Transcribed_RNA"/>
</dbReference>
<accession>A0A0E9VPG5</accession>
<organism evidence="1">
    <name type="scientific">Anguilla anguilla</name>
    <name type="common">European freshwater eel</name>
    <name type="synonym">Muraena anguilla</name>
    <dbReference type="NCBI Taxonomy" id="7936"/>
    <lineage>
        <taxon>Eukaryota</taxon>
        <taxon>Metazoa</taxon>
        <taxon>Chordata</taxon>
        <taxon>Craniata</taxon>
        <taxon>Vertebrata</taxon>
        <taxon>Euteleostomi</taxon>
        <taxon>Actinopterygii</taxon>
        <taxon>Neopterygii</taxon>
        <taxon>Teleostei</taxon>
        <taxon>Anguilliformes</taxon>
        <taxon>Anguillidae</taxon>
        <taxon>Anguilla</taxon>
    </lineage>
</organism>
<evidence type="ECO:0000313" key="1">
    <source>
        <dbReference type="EMBL" id="JAH79148.1"/>
    </source>
</evidence>
<sequence length="39" mass="4650">MNQCLFYLIEMKISWLTLLTVGRRPHIIFSWQAKVQVGQ</sequence>
<reference evidence="1" key="1">
    <citation type="submission" date="2014-11" db="EMBL/GenBank/DDBJ databases">
        <authorList>
            <person name="Amaro Gonzalez C."/>
        </authorList>
    </citation>
    <scope>NUCLEOTIDE SEQUENCE</scope>
</reference>
<name>A0A0E9VPG5_ANGAN</name>
<protein>
    <submittedName>
        <fullName evidence="1">Uncharacterized protein</fullName>
    </submittedName>
</protein>
<dbReference type="AlphaFoldDB" id="A0A0E9VPG5"/>
<proteinExistence type="predicted"/>